<reference evidence="2" key="1">
    <citation type="submission" date="2019-08" db="EMBL/GenBank/DDBJ databases">
        <authorList>
            <person name="Kucharzyk K."/>
            <person name="Murdoch R.W."/>
            <person name="Higgins S."/>
            <person name="Loffler F."/>
        </authorList>
    </citation>
    <scope>NUCLEOTIDE SEQUENCE</scope>
</reference>
<dbReference type="EMBL" id="VSSQ01124294">
    <property type="protein sequence ID" value="MPN55261.1"/>
    <property type="molecule type" value="Genomic_DNA"/>
</dbReference>
<protein>
    <submittedName>
        <fullName evidence="2">Uncharacterized protein</fullName>
    </submittedName>
</protein>
<comment type="caution">
    <text evidence="2">The sequence shown here is derived from an EMBL/GenBank/DDBJ whole genome shotgun (WGS) entry which is preliminary data.</text>
</comment>
<sequence length="120" mass="13550">MDIYNAVDYKDGAEYVLHEGDYYRGIRQQPDSEQGQYDTDEQVVLEYGGGLLFREIADDKYYAGGEQDYAEEPAYPVKGISRPADKHDSERDEAQSRDSAADSAVFHKAFHDTPSSDNDL</sequence>
<name>A0A645IVA0_9ZZZZ</name>
<gene>
    <name evidence="2" type="ORF">SDC9_202942</name>
</gene>
<feature type="compositionally biased region" description="Basic and acidic residues" evidence="1">
    <location>
        <begin position="83"/>
        <end position="100"/>
    </location>
</feature>
<dbReference type="AlphaFoldDB" id="A0A645IVA0"/>
<accession>A0A645IVA0</accession>
<feature type="region of interest" description="Disordered" evidence="1">
    <location>
        <begin position="64"/>
        <end position="120"/>
    </location>
</feature>
<evidence type="ECO:0000313" key="2">
    <source>
        <dbReference type="EMBL" id="MPN55261.1"/>
    </source>
</evidence>
<organism evidence="2">
    <name type="scientific">bioreactor metagenome</name>
    <dbReference type="NCBI Taxonomy" id="1076179"/>
    <lineage>
        <taxon>unclassified sequences</taxon>
        <taxon>metagenomes</taxon>
        <taxon>ecological metagenomes</taxon>
    </lineage>
</organism>
<proteinExistence type="predicted"/>
<evidence type="ECO:0000256" key="1">
    <source>
        <dbReference type="SAM" id="MobiDB-lite"/>
    </source>
</evidence>